<dbReference type="KEGG" id="csr:Cspa_c40460"/>
<dbReference type="EMBL" id="CP004121">
    <property type="protein sequence ID" value="AGF57803.1"/>
    <property type="molecule type" value="Genomic_DNA"/>
</dbReference>
<dbReference type="AlphaFoldDB" id="M1MNN6"/>
<dbReference type="PATRIC" id="fig|931276.5.peg.4081"/>
<sequence>MKYEKLYKIIEQLPFDEKVQICEDQNTSIYVIRPSKLSKRFKDYDVNKNFQIYIKEGKREFKPNHLRVMIDLNLRVRSRKDLKLELLKVFDGIFYGENPEKVIKTIENEKFDHYLNSIKITATLSQLFLIEQEYSYNKESKFEPKTLFYQGWIREFIDSPKEIDNLCMSVCSFRPPTAKYTNKENKKSKKYDDSLTELWYIEE</sequence>
<protein>
    <submittedName>
        <fullName evidence="1">Uncharacterized protein</fullName>
    </submittedName>
</protein>
<organism evidence="1 2">
    <name type="scientific">Clostridium saccharoperbutylacetonicum N1-4(HMT)</name>
    <dbReference type="NCBI Taxonomy" id="931276"/>
    <lineage>
        <taxon>Bacteria</taxon>
        <taxon>Bacillati</taxon>
        <taxon>Bacillota</taxon>
        <taxon>Clostridia</taxon>
        <taxon>Eubacteriales</taxon>
        <taxon>Clostridiaceae</taxon>
        <taxon>Clostridium</taxon>
    </lineage>
</organism>
<evidence type="ECO:0000313" key="2">
    <source>
        <dbReference type="Proteomes" id="UP000011728"/>
    </source>
</evidence>
<dbReference type="eggNOG" id="ENOG5033UXJ">
    <property type="taxonomic scope" value="Bacteria"/>
</dbReference>
<evidence type="ECO:0000313" key="1">
    <source>
        <dbReference type="EMBL" id="AGF57803.1"/>
    </source>
</evidence>
<proteinExistence type="predicted"/>
<dbReference type="RefSeq" id="WP_015394114.1">
    <property type="nucleotide sequence ID" value="NC_020291.1"/>
</dbReference>
<dbReference type="OrthoDB" id="1950538at2"/>
<keyword evidence="2" id="KW-1185">Reference proteome</keyword>
<dbReference type="Proteomes" id="UP000011728">
    <property type="component" value="Chromosome"/>
</dbReference>
<accession>M1MNN6</accession>
<dbReference type="HOGENOM" id="CLU_117029_0_0_9"/>
<reference evidence="1 2" key="1">
    <citation type="submission" date="2013-02" db="EMBL/GenBank/DDBJ databases">
        <title>Genome sequence of Clostridium saccharoperbutylacetonicum N1-4(HMT).</title>
        <authorList>
            <person name="Poehlein A."/>
            <person name="Daniel R."/>
        </authorList>
    </citation>
    <scope>NUCLEOTIDE SEQUENCE [LARGE SCALE GENOMIC DNA]</scope>
    <source>
        <strain evidence="2">N1-4(HMT)</strain>
    </source>
</reference>
<name>M1MNN6_9CLOT</name>
<gene>
    <name evidence="1" type="ORF">Cspa_c40460</name>
</gene>